<feature type="binding site" evidence="1">
    <location>
        <position position="101"/>
    </location>
    <ligand>
        <name>Mn(2+)</name>
        <dbReference type="ChEBI" id="CHEBI:29035"/>
        <label>2</label>
    </ligand>
</feature>
<feature type="binding site" evidence="1">
    <location>
        <position position="99"/>
    </location>
    <ligand>
        <name>Mn(2+)</name>
        <dbReference type="ChEBI" id="CHEBI:29035"/>
        <label>2</label>
    </ligand>
</feature>
<keyword evidence="1" id="KW-0464">Manganese</keyword>
<dbReference type="Proteomes" id="UP001198242">
    <property type="component" value="Unassembled WGS sequence"/>
</dbReference>
<dbReference type="SUPFAM" id="SSF55031">
    <property type="entry name" value="Bacterial exopeptidase dimerisation domain"/>
    <property type="match status" value="1"/>
</dbReference>
<protein>
    <submittedName>
        <fullName evidence="3">M20 family metallopeptidase</fullName>
    </submittedName>
</protein>
<dbReference type="Pfam" id="PF01546">
    <property type="entry name" value="Peptidase_M20"/>
    <property type="match status" value="1"/>
</dbReference>
<dbReference type="PANTHER" id="PTHR11014">
    <property type="entry name" value="PEPTIDASE M20 FAMILY MEMBER"/>
    <property type="match status" value="1"/>
</dbReference>
<keyword evidence="4" id="KW-1185">Reference proteome</keyword>
<dbReference type="Gene3D" id="3.40.630.10">
    <property type="entry name" value="Zn peptidases"/>
    <property type="match status" value="1"/>
</dbReference>
<organism evidence="3 4">
    <name type="scientific">Hominilimicola fabiformis</name>
    <dbReference type="NCBI Taxonomy" id="2885356"/>
    <lineage>
        <taxon>Bacteria</taxon>
        <taxon>Bacillati</taxon>
        <taxon>Bacillota</taxon>
        <taxon>Clostridia</taxon>
        <taxon>Eubacteriales</taxon>
        <taxon>Oscillospiraceae</taxon>
        <taxon>Hominilimicola</taxon>
    </lineage>
</organism>
<proteinExistence type="predicted"/>
<evidence type="ECO:0000313" key="4">
    <source>
        <dbReference type="Proteomes" id="UP001198242"/>
    </source>
</evidence>
<evidence type="ECO:0000259" key="2">
    <source>
        <dbReference type="Pfam" id="PF07687"/>
    </source>
</evidence>
<feature type="binding site" evidence="1">
    <location>
        <position position="360"/>
    </location>
    <ligand>
        <name>Mn(2+)</name>
        <dbReference type="ChEBI" id="CHEBI:29035"/>
        <label>2</label>
    </ligand>
</feature>
<accession>A0AAE3DYQ1</accession>
<dbReference type="GO" id="GO:0046872">
    <property type="term" value="F:metal ion binding"/>
    <property type="evidence" value="ECO:0007669"/>
    <property type="project" value="UniProtKB-KW"/>
</dbReference>
<feature type="domain" description="Peptidase M20 dimerisation" evidence="2">
    <location>
        <begin position="185"/>
        <end position="280"/>
    </location>
</feature>
<dbReference type="PANTHER" id="PTHR11014:SF63">
    <property type="entry name" value="METALLOPEPTIDASE, PUTATIVE (AFU_ORTHOLOGUE AFUA_6G09600)-RELATED"/>
    <property type="match status" value="1"/>
</dbReference>
<dbReference type="NCBIfam" id="TIGR01891">
    <property type="entry name" value="amidohydrolases"/>
    <property type="match status" value="1"/>
</dbReference>
<name>A0AAE3DYQ1_9FIRM</name>
<dbReference type="PIRSF" id="PIRSF005962">
    <property type="entry name" value="Pept_M20D_amidohydro"/>
    <property type="match status" value="1"/>
</dbReference>
<gene>
    <name evidence="3" type="ORF">LKE05_06625</name>
</gene>
<dbReference type="CDD" id="cd03886">
    <property type="entry name" value="M20_Acy1"/>
    <property type="match status" value="1"/>
</dbReference>
<comment type="caution">
    <text evidence="3">The sequence shown here is derived from an EMBL/GenBank/DDBJ whole genome shotgun (WGS) entry which is preliminary data.</text>
</comment>
<dbReference type="EMBL" id="JAJEQM010000007">
    <property type="protein sequence ID" value="MCC2210463.1"/>
    <property type="molecule type" value="Genomic_DNA"/>
</dbReference>
<dbReference type="Gene3D" id="3.30.70.360">
    <property type="match status" value="1"/>
</dbReference>
<evidence type="ECO:0000313" key="3">
    <source>
        <dbReference type="EMBL" id="MCC2210463.1"/>
    </source>
</evidence>
<feature type="binding site" evidence="1">
    <location>
        <position position="161"/>
    </location>
    <ligand>
        <name>Mn(2+)</name>
        <dbReference type="ChEBI" id="CHEBI:29035"/>
        <label>2</label>
    </ligand>
</feature>
<sequence length="391" mass="42628">MIEEKAFQIKDELISIRRHLHSTPETDFEEIKTSSFIRSKLDDYGIPYTTSAKTGTVALIKGKNSNKTVLLRADIDGLPIKDESKFEIKSEREGYMHACGHDIHATCLLGAAKILNDIKDELNGNVKLVFQPAEEGIGGALPMIEDGILENPHVDAAFALHVEPLEKTGNIQIKDGSIMASPDDFKIVVHGVGGHASAPEKCVNPVTIGTAIITEFEKLNATVLKDKPCVMTVCYFNGGTCNNAIPQTAEIMGTARSLDNETREMLIELLDKTAHETAKKHGTTIDFTFNKLFPPVANNSEMNDVIRNSAKKLTCINEVVTLDKPAMAGDDFSYFGENVPSAYFKLGVGNVEKGAVYPIHSPKFIADEDALPIGSAILSQTAVDYLDTYNN</sequence>
<keyword evidence="1" id="KW-0479">Metal-binding</keyword>
<dbReference type="GO" id="GO:0016787">
    <property type="term" value="F:hydrolase activity"/>
    <property type="evidence" value="ECO:0007669"/>
    <property type="project" value="InterPro"/>
</dbReference>
<dbReference type="InterPro" id="IPR036264">
    <property type="entry name" value="Bact_exopeptidase_dim_dom"/>
</dbReference>
<dbReference type="InterPro" id="IPR002933">
    <property type="entry name" value="Peptidase_M20"/>
</dbReference>
<dbReference type="AlphaFoldDB" id="A0AAE3DYQ1"/>
<dbReference type="SUPFAM" id="SSF53187">
    <property type="entry name" value="Zn-dependent exopeptidases"/>
    <property type="match status" value="1"/>
</dbReference>
<evidence type="ECO:0000256" key="1">
    <source>
        <dbReference type="PIRSR" id="PIRSR005962-1"/>
    </source>
</evidence>
<feature type="binding site" evidence="1">
    <location>
        <position position="135"/>
    </location>
    <ligand>
        <name>Mn(2+)</name>
        <dbReference type="ChEBI" id="CHEBI:29035"/>
        <label>2</label>
    </ligand>
</feature>
<reference evidence="3 4" key="1">
    <citation type="submission" date="2021-10" db="EMBL/GenBank/DDBJ databases">
        <title>Anaerobic single-cell dispensing facilitates the cultivation of human gut bacteria.</title>
        <authorList>
            <person name="Afrizal A."/>
        </authorList>
    </citation>
    <scope>NUCLEOTIDE SEQUENCE [LARGE SCALE GENOMIC DNA]</scope>
    <source>
        <strain evidence="3 4">CLA-AA-H232</strain>
    </source>
</reference>
<comment type="cofactor">
    <cofactor evidence="1">
        <name>Mn(2+)</name>
        <dbReference type="ChEBI" id="CHEBI:29035"/>
    </cofactor>
    <text evidence="1">The Mn(2+) ion enhances activity.</text>
</comment>
<dbReference type="InterPro" id="IPR017439">
    <property type="entry name" value="Amidohydrolase"/>
</dbReference>
<dbReference type="Pfam" id="PF07687">
    <property type="entry name" value="M20_dimer"/>
    <property type="match status" value="1"/>
</dbReference>
<dbReference type="InterPro" id="IPR011650">
    <property type="entry name" value="Peptidase_M20_dimer"/>
</dbReference>
<dbReference type="RefSeq" id="WP_308456320.1">
    <property type="nucleotide sequence ID" value="NZ_JAJEQM010000007.1"/>
</dbReference>